<dbReference type="RefSeq" id="WP_148380464.1">
    <property type="nucleotide sequence ID" value="NZ_VSKN01000003.1"/>
</dbReference>
<proteinExistence type="predicted"/>
<name>A0ABY3MD66_9FLAO</name>
<evidence type="ECO:0000256" key="1">
    <source>
        <dbReference type="SAM" id="Phobius"/>
    </source>
</evidence>
<protein>
    <submittedName>
        <fullName evidence="2">Uncharacterized protein</fullName>
    </submittedName>
</protein>
<organism evidence="2 3">
    <name type="scientific">Bizionia gelidisalsuginis</name>
    <dbReference type="NCBI Taxonomy" id="291188"/>
    <lineage>
        <taxon>Bacteria</taxon>
        <taxon>Pseudomonadati</taxon>
        <taxon>Bacteroidota</taxon>
        <taxon>Flavobacteriia</taxon>
        <taxon>Flavobacteriales</taxon>
        <taxon>Flavobacteriaceae</taxon>
        <taxon>Bizionia</taxon>
    </lineage>
</organism>
<keyword evidence="1" id="KW-1133">Transmembrane helix</keyword>
<keyword evidence="1" id="KW-0472">Membrane</keyword>
<feature type="transmembrane region" description="Helical" evidence="1">
    <location>
        <begin position="106"/>
        <end position="124"/>
    </location>
</feature>
<reference evidence="2 3" key="1">
    <citation type="submission" date="2019-08" db="EMBL/GenBank/DDBJ databases">
        <title>Genomes of Antarctic Bizionia species.</title>
        <authorList>
            <person name="Bowman J.P."/>
        </authorList>
    </citation>
    <scope>NUCLEOTIDE SEQUENCE [LARGE SCALE GENOMIC DNA]</scope>
    <source>
        <strain evidence="2 3">IC164</strain>
    </source>
</reference>
<accession>A0ABY3MD66</accession>
<dbReference type="EMBL" id="VSKN01000003">
    <property type="protein sequence ID" value="TYC16273.1"/>
    <property type="molecule type" value="Genomic_DNA"/>
</dbReference>
<keyword evidence="3" id="KW-1185">Reference proteome</keyword>
<evidence type="ECO:0000313" key="2">
    <source>
        <dbReference type="EMBL" id="TYC16273.1"/>
    </source>
</evidence>
<keyword evidence="1" id="KW-0812">Transmembrane</keyword>
<dbReference type="Proteomes" id="UP000323621">
    <property type="component" value="Unassembled WGS sequence"/>
</dbReference>
<evidence type="ECO:0000313" key="3">
    <source>
        <dbReference type="Proteomes" id="UP000323621"/>
    </source>
</evidence>
<gene>
    <name evidence="2" type="ORF">ES677_03625</name>
</gene>
<sequence>MHKKLLKEAFEKAKKEEGLIKKTHIAEFLSDYITENSGEPYGEKIIRIHYNNAIAITNEKVVLKQFAVICLCTYLGHDDFNGYKKKSEVKTRVPNRSFLAKHKIKALSIAILALLLIVFSALTINTQKWMVWENDRFTEVEFNTEKYRLNQLKLYKEDRILSFRKVTLHCDSIFFNANKSVRFWYGKNTNKGIDFFTAVGLHPKTGKTLKPITPYMIKKYICN</sequence>
<comment type="caution">
    <text evidence="2">The sequence shown here is derived from an EMBL/GenBank/DDBJ whole genome shotgun (WGS) entry which is preliminary data.</text>
</comment>